<dbReference type="AlphaFoldDB" id="A0AAN7ZUN6"/>
<evidence type="ECO:0000256" key="1">
    <source>
        <dbReference type="SAM" id="SignalP"/>
    </source>
</evidence>
<dbReference type="EMBL" id="JAVRQU010000006">
    <property type="protein sequence ID" value="KAK5702133.1"/>
    <property type="molecule type" value="Genomic_DNA"/>
</dbReference>
<comment type="caution">
    <text evidence="2">The sequence shown here is derived from an EMBL/GenBank/DDBJ whole genome shotgun (WGS) entry which is preliminary data.</text>
</comment>
<dbReference type="Proteomes" id="UP001310594">
    <property type="component" value="Unassembled WGS sequence"/>
</dbReference>
<feature type="signal peptide" evidence="1">
    <location>
        <begin position="1"/>
        <end position="18"/>
    </location>
</feature>
<keyword evidence="1" id="KW-0732">Signal</keyword>
<protein>
    <recommendedName>
        <fullName evidence="4">Fungal N-terminal domain-containing protein</fullName>
    </recommendedName>
</protein>
<evidence type="ECO:0000313" key="3">
    <source>
        <dbReference type="Proteomes" id="UP001310594"/>
    </source>
</evidence>
<feature type="chain" id="PRO_5042981565" description="Fungal N-terminal domain-containing protein" evidence="1">
    <location>
        <begin position="19"/>
        <end position="350"/>
    </location>
</feature>
<accession>A0AAN7ZUN6</accession>
<name>A0AAN7ZUN6_9PEZI</name>
<gene>
    <name evidence="2" type="ORF">LTR97_004953</name>
</gene>
<organism evidence="2 3">
    <name type="scientific">Elasticomyces elasticus</name>
    <dbReference type="NCBI Taxonomy" id="574655"/>
    <lineage>
        <taxon>Eukaryota</taxon>
        <taxon>Fungi</taxon>
        <taxon>Dikarya</taxon>
        <taxon>Ascomycota</taxon>
        <taxon>Pezizomycotina</taxon>
        <taxon>Dothideomycetes</taxon>
        <taxon>Dothideomycetidae</taxon>
        <taxon>Mycosphaerellales</taxon>
        <taxon>Teratosphaeriaceae</taxon>
        <taxon>Elasticomyces</taxon>
    </lineage>
</organism>
<sequence length="350" mass="38827">MKFSTIALACTMAPFATAAWPHDDLPRGQGIDYEGIYAFSKSIAQTMTAINATLVEERISNFTAALDDMADFICEGKVSPFTPACETAVVQHAYLLRETREAYKTQVESNRGLWDAWDETPHKDKFGKDWSVRSHGLEAQQLEAGEAAANLDAGIHESAKRLNACKPSFKDAKEMCSRARPLNQDELIMKLAIAIIACPIFHATMVESAVTSSPSSDVPSYHEILESRKLDIVAMQQKSHQLALAMKYYEQHLSAVKRAGNFEGAQAMEKTHDRHTLLDKFTQECIETDQKFILVFENALATTCKNFSSLVASWDSERVHVRQPGSKALGEFTAAFVKQLELCNGLSIVL</sequence>
<reference evidence="2" key="1">
    <citation type="submission" date="2023-08" db="EMBL/GenBank/DDBJ databases">
        <title>Black Yeasts Isolated from many extreme environments.</title>
        <authorList>
            <person name="Coleine C."/>
            <person name="Stajich J.E."/>
            <person name="Selbmann L."/>
        </authorList>
    </citation>
    <scope>NUCLEOTIDE SEQUENCE</scope>
    <source>
        <strain evidence="2">CCFEE 5810</strain>
    </source>
</reference>
<proteinExistence type="predicted"/>
<evidence type="ECO:0000313" key="2">
    <source>
        <dbReference type="EMBL" id="KAK5702133.1"/>
    </source>
</evidence>
<evidence type="ECO:0008006" key="4">
    <source>
        <dbReference type="Google" id="ProtNLM"/>
    </source>
</evidence>